<evidence type="ECO:0000256" key="5">
    <source>
        <dbReference type="ARBA" id="ARBA00023136"/>
    </source>
</evidence>
<feature type="transmembrane region" description="Helical" evidence="6">
    <location>
        <begin position="417"/>
        <end position="434"/>
    </location>
</feature>
<dbReference type="PANTHER" id="PTHR19444">
    <property type="entry name" value="UNC-93 RELATED"/>
    <property type="match status" value="1"/>
</dbReference>
<organism evidence="7 8">
    <name type="scientific">Pinctada imbricata</name>
    <name type="common">Atlantic pearl-oyster</name>
    <name type="synonym">Pinctada martensii</name>
    <dbReference type="NCBI Taxonomy" id="66713"/>
    <lineage>
        <taxon>Eukaryota</taxon>
        <taxon>Metazoa</taxon>
        <taxon>Spiralia</taxon>
        <taxon>Lophotrochozoa</taxon>
        <taxon>Mollusca</taxon>
        <taxon>Bivalvia</taxon>
        <taxon>Autobranchia</taxon>
        <taxon>Pteriomorphia</taxon>
        <taxon>Pterioida</taxon>
        <taxon>Pterioidea</taxon>
        <taxon>Pteriidae</taxon>
        <taxon>Pinctada</taxon>
    </lineage>
</organism>
<keyword evidence="5 6" id="KW-0472">Membrane</keyword>
<reference evidence="7" key="1">
    <citation type="submission" date="2019-08" db="EMBL/GenBank/DDBJ databases">
        <title>The improved chromosome-level genome for the pearl oyster Pinctada fucata martensii using PacBio sequencing and Hi-C.</title>
        <authorList>
            <person name="Zheng Z."/>
        </authorList>
    </citation>
    <scope>NUCLEOTIDE SEQUENCE</scope>
    <source>
        <strain evidence="7">ZZ-2019</strain>
        <tissue evidence="7">Adductor muscle</tissue>
    </source>
</reference>
<feature type="transmembrane region" description="Helical" evidence="6">
    <location>
        <begin position="295"/>
        <end position="315"/>
    </location>
</feature>
<dbReference type="InterPro" id="IPR010291">
    <property type="entry name" value="Ion_channel_UNC-93"/>
</dbReference>
<keyword evidence="8" id="KW-1185">Reference proteome</keyword>
<dbReference type="AlphaFoldDB" id="A0AA88Y7X2"/>
<feature type="transmembrane region" description="Helical" evidence="6">
    <location>
        <begin position="102"/>
        <end position="120"/>
    </location>
</feature>
<proteinExistence type="inferred from homology"/>
<comment type="caution">
    <text evidence="7">The sequence shown here is derived from an EMBL/GenBank/DDBJ whole genome shotgun (WGS) entry which is preliminary data.</text>
</comment>
<feature type="transmembrane region" description="Helical" evidence="6">
    <location>
        <begin position="327"/>
        <end position="346"/>
    </location>
</feature>
<dbReference type="PANTHER" id="PTHR19444:SF13">
    <property type="entry name" value="PROTEIN UNC-93 HOMOLOG A"/>
    <property type="match status" value="1"/>
</dbReference>
<feature type="transmembrane region" description="Helical" evidence="6">
    <location>
        <begin position="50"/>
        <end position="71"/>
    </location>
</feature>
<keyword evidence="4 6" id="KW-1133">Transmembrane helix</keyword>
<evidence type="ECO:0000313" key="7">
    <source>
        <dbReference type="EMBL" id="KAK3100118.1"/>
    </source>
</evidence>
<keyword evidence="3 6" id="KW-0812">Transmembrane</keyword>
<feature type="transmembrane region" description="Helical" evidence="6">
    <location>
        <begin position="210"/>
        <end position="231"/>
    </location>
</feature>
<feature type="transmembrane region" description="Helical" evidence="6">
    <location>
        <begin position="391"/>
        <end position="411"/>
    </location>
</feature>
<feature type="transmembrane region" description="Helical" evidence="6">
    <location>
        <begin position="251"/>
        <end position="275"/>
    </location>
</feature>
<accession>A0AA88Y7X2</accession>
<name>A0AA88Y7X2_PINIB</name>
<comment type="similarity">
    <text evidence="2">Belongs to the unc-93 family.</text>
</comment>
<evidence type="ECO:0000313" key="8">
    <source>
        <dbReference type="Proteomes" id="UP001186944"/>
    </source>
</evidence>
<feature type="transmembrane region" description="Helical" evidence="6">
    <location>
        <begin position="352"/>
        <end position="370"/>
    </location>
</feature>
<evidence type="ECO:0000256" key="6">
    <source>
        <dbReference type="SAM" id="Phobius"/>
    </source>
</evidence>
<protein>
    <submittedName>
        <fullName evidence="7">Uncharacterized protein</fullName>
    </submittedName>
</protein>
<evidence type="ECO:0000256" key="3">
    <source>
        <dbReference type="ARBA" id="ARBA00022692"/>
    </source>
</evidence>
<evidence type="ECO:0000256" key="1">
    <source>
        <dbReference type="ARBA" id="ARBA00004141"/>
    </source>
</evidence>
<evidence type="ECO:0000256" key="4">
    <source>
        <dbReference type="ARBA" id="ARBA00022989"/>
    </source>
</evidence>
<dbReference type="SUPFAM" id="SSF103473">
    <property type="entry name" value="MFS general substrate transporter"/>
    <property type="match status" value="1"/>
</dbReference>
<dbReference type="Pfam" id="PF05978">
    <property type="entry name" value="UNC-93"/>
    <property type="match status" value="1"/>
</dbReference>
<dbReference type="GO" id="GO:0016020">
    <property type="term" value="C:membrane"/>
    <property type="evidence" value="ECO:0007669"/>
    <property type="project" value="UniProtKB-SubCell"/>
</dbReference>
<feature type="transmembrane region" description="Helical" evidence="6">
    <location>
        <begin position="18"/>
        <end position="38"/>
    </location>
</feature>
<dbReference type="Gene3D" id="1.20.1250.20">
    <property type="entry name" value="MFS general substrate transporter like domains"/>
    <property type="match status" value="2"/>
</dbReference>
<dbReference type="InterPro" id="IPR051951">
    <property type="entry name" value="UNC-93_regulatory"/>
</dbReference>
<gene>
    <name evidence="7" type="ORF">FSP39_015016</name>
</gene>
<dbReference type="Proteomes" id="UP001186944">
    <property type="component" value="Unassembled WGS sequence"/>
</dbReference>
<sequence length="445" mass="49044">MESSGVKGGKSGTTGKEVWNVVILSLSFTSVFTAYLAIQNLQSSLNQEEGLGIISLSCLYAFIILSSIMAPTILKHVGIKISLIVSWVSHCLYTLSNFYPTFWTLIPTSVLLGLISGPMWTSQSVYISTNAYLLAERTNKDPMPILSRMNGIFFTLYELTQITGNLLSSLVLKEGLGNETTTDNSSLTCGADDCPLSVNATSIKEPESKVVYILLSVFLVFDILGLILTAVFLQAPPKTEWSERSSTKESLLACVSALGDINLVLLVPFIAIMAMEQAVLWTDFTKSFISCPVGIGMVGFIMATYGGTTTLSALITSRISKYTGRHILFALAAIINGSLFVSMLVWRPDKHHLPYLFVMVVFWGLAEGIWQTQSNAVIALFFPDKKEPAFANYHCWKASSFTVYFVISNFLCVHTKLVLVLVLLCIGMILYAVVEIRVYRRNKEN</sequence>
<dbReference type="InterPro" id="IPR036259">
    <property type="entry name" value="MFS_trans_sf"/>
</dbReference>
<evidence type="ECO:0000256" key="2">
    <source>
        <dbReference type="ARBA" id="ARBA00009172"/>
    </source>
</evidence>
<dbReference type="EMBL" id="VSWD01000006">
    <property type="protein sequence ID" value="KAK3100118.1"/>
    <property type="molecule type" value="Genomic_DNA"/>
</dbReference>
<comment type="subcellular location">
    <subcellularLocation>
        <location evidence="1">Membrane</location>
        <topology evidence="1">Multi-pass membrane protein</topology>
    </subcellularLocation>
</comment>